<protein>
    <submittedName>
        <fullName evidence="1">Uncharacterized protein</fullName>
    </submittedName>
</protein>
<keyword evidence="2" id="KW-1185">Reference proteome</keyword>
<gene>
    <name evidence="1" type="primary">Necator_chrX.g25791</name>
    <name evidence="1" type="ORF">RB195_025625</name>
</gene>
<reference evidence="1 2" key="1">
    <citation type="submission" date="2023-08" db="EMBL/GenBank/DDBJ databases">
        <title>A Necator americanus chromosomal reference genome.</title>
        <authorList>
            <person name="Ilik V."/>
            <person name="Petrzelkova K.J."/>
            <person name="Pardy F."/>
            <person name="Fuh T."/>
            <person name="Niatou-Singa F.S."/>
            <person name="Gouil Q."/>
            <person name="Baker L."/>
            <person name="Ritchie M.E."/>
            <person name="Jex A.R."/>
            <person name="Gazzola D."/>
            <person name="Li H."/>
            <person name="Toshio Fujiwara R."/>
            <person name="Zhan B."/>
            <person name="Aroian R.V."/>
            <person name="Pafco B."/>
            <person name="Schwarz E.M."/>
        </authorList>
    </citation>
    <scope>NUCLEOTIDE SEQUENCE [LARGE SCALE GENOMIC DNA]</scope>
    <source>
        <strain evidence="1 2">Aroian</strain>
        <tissue evidence="1">Whole animal</tissue>
    </source>
</reference>
<sequence>MWMLICFFLPALLFCLCAFIAWLRVLRLNRRREKRERCNKHNDGKRMKHCYSPASAADESELDAFEEELEEVIRNKKSFYKFVIGDFNPKLGKDTEEKYRIGRFGLGDRNENGIFLGCCPLLSWEFSFYEERSPLVDMRIAQWRDSGGDQPHTNQPKVVST</sequence>
<dbReference type="EMBL" id="JAVFWL010000006">
    <property type="protein sequence ID" value="KAK6765821.1"/>
    <property type="molecule type" value="Genomic_DNA"/>
</dbReference>
<accession>A0ABR1EV88</accession>
<proteinExistence type="predicted"/>
<comment type="caution">
    <text evidence="1">The sequence shown here is derived from an EMBL/GenBank/DDBJ whole genome shotgun (WGS) entry which is preliminary data.</text>
</comment>
<evidence type="ECO:0000313" key="2">
    <source>
        <dbReference type="Proteomes" id="UP001303046"/>
    </source>
</evidence>
<organism evidence="1 2">
    <name type="scientific">Necator americanus</name>
    <name type="common">Human hookworm</name>
    <dbReference type="NCBI Taxonomy" id="51031"/>
    <lineage>
        <taxon>Eukaryota</taxon>
        <taxon>Metazoa</taxon>
        <taxon>Ecdysozoa</taxon>
        <taxon>Nematoda</taxon>
        <taxon>Chromadorea</taxon>
        <taxon>Rhabditida</taxon>
        <taxon>Rhabditina</taxon>
        <taxon>Rhabditomorpha</taxon>
        <taxon>Strongyloidea</taxon>
        <taxon>Ancylostomatidae</taxon>
        <taxon>Bunostominae</taxon>
        <taxon>Necator</taxon>
    </lineage>
</organism>
<dbReference type="Proteomes" id="UP001303046">
    <property type="component" value="Unassembled WGS sequence"/>
</dbReference>
<name>A0ABR1EV88_NECAM</name>
<evidence type="ECO:0000313" key="1">
    <source>
        <dbReference type="EMBL" id="KAK6765821.1"/>
    </source>
</evidence>